<dbReference type="InterPro" id="IPR038833">
    <property type="entry name" value="TEX50"/>
</dbReference>
<dbReference type="GeneID" id="114512074"/>
<evidence type="ECO:0000256" key="1">
    <source>
        <dbReference type="SAM" id="MobiDB-lite"/>
    </source>
</evidence>
<evidence type="ECO:0000313" key="4">
    <source>
        <dbReference type="Proteomes" id="UP000504628"/>
    </source>
</evidence>
<keyword evidence="4" id="KW-1185">Reference proteome</keyword>
<feature type="chain" id="PRO_5026950035" evidence="3">
    <location>
        <begin position="24"/>
        <end position="196"/>
    </location>
</feature>
<keyword evidence="2" id="KW-0472">Membrane</keyword>
<feature type="signal peptide" evidence="3">
    <location>
        <begin position="1"/>
        <end position="23"/>
    </location>
</feature>
<accession>A0A6J2N4K2</accession>
<feature type="transmembrane region" description="Helical" evidence="2">
    <location>
        <begin position="75"/>
        <end position="99"/>
    </location>
</feature>
<protein>
    <submittedName>
        <fullName evidence="5">Testis-expressed protein 50</fullName>
    </submittedName>
</protein>
<keyword evidence="3" id="KW-0732">Signal</keyword>
<feature type="compositionally biased region" description="Polar residues" evidence="1">
    <location>
        <begin position="185"/>
        <end position="196"/>
    </location>
</feature>
<dbReference type="OrthoDB" id="9602643at2759"/>
<evidence type="ECO:0000313" key="5">
    <source>
        <dbReference type="RefSeq" id="XP_028386779.1"/>
    </source>
</evidence>
<dbReference type="Proteomes" id="UP000504628">
    <property type="component" value="Chromosome 14"/>
</dbReference>
<dbReference type="InParanoid" id="A0A6J2N4K2"/>
<dbReference type="PANTHER" id="PTHR39232">
    <property type="entry name" value="TESTIS-EXPRESSED PROTEIN 50"/>
    <property type="match status" value="1"/>
</dbReference>
<evidence type="ECO:0000256" key="3">
    <source>
        <dbReference type="SAM" id="SignalP"/>
    </source>
</evidence>
<dbReference type="CTD" id="730159"/>
<proteinExistence type="predicted"/>
<gene>
    <name evidence="5" type="primary">TEX50</name>
</gene>
<feature type="region of interest" description="Disordered" evidence="1">
    <location>
        <begin position="151"/>
        <end position="196"/>
    </location>
</feature>
<sequence>MSLQELSPIFPLLVICLVQESLCICDGTIWAKVGWEIFPEEMPYLRVQPSPSHCLPHPINKLGCNFANKDIFQGFLYLMYILAQAIFLILAALSVHYLWMKWKKHKKKQKKQVSLDTAGNEPESQSINDIDQLLCKLLATTSVMTEYLNQASQRPTAKSVKHRKPKRKDGRGARGHHKQPCANVPQPNVETTQEFH</sequence>
<dbReference type="AlphaFoldDB" id="A0A6J2N4K2"/>
<keyword evidence="2" id="KW-1133">Transmembrane helix</keyword>
<name>A0A6J2N4K2_9CHIR</name>
<reference evidence="5" key="1">
    <citation type="submission" date="2025-08" db="UniProtKB">
        <authorList>
            <consortium name="RefSeq"/>
        </authorList>
    </citation>
    <scope>IDENTIFICATION</scope>
    <source>
        <tissue evidence="5">Muscle</tissue>
    </source>
</reference>
<feature type="compositionally biased region" description="Basic residues" evidence="1">
    <location>
        <begin position="159"/>
        <end position="179"/>
    </location>
</feature>
<dbReference type="RefSeq" id="XP_028386779.1">
    <property type="nucleotide sequence ID" value="XM_028530978.2"/>
</dbReference>
<keyword evidence="2" id="KW-0812">Transmembrane</keyword>
<dbReference type="KEGG" id="pdic:114512074"/>
<dbReference type="PANTHER" id="PTHR39232:SF1">
    <property type="entry name" value="TESTIS-EXPRESSED PROTEIN 50"/>
    <property type="match status" value="1"/>
</dbReference>
<evidence type="ECO:0000256" key="2">
    <source>
        <dbReference type="SAM" id="Phobius"/>
    </source>
</evidence>
<organism evidence="4 5">
    <name type="scientific">Phyllostomus discolor</name>
    <name type="common">pale spear-nosed bat</name>
    <dbReference type="NCBI Taxonomy" id="89673"/>
    <lineage>
        <taxon>Eukaryota</taxon>
        <taxon>Metazoa</taxon>
        <taxon>Chordata</taxon>
        <taxon>Craniata</taxon>
        <taxon>Vertebrata</taxon>
        <taxon>Euteleostomi</taxon>
        <taxon>Mammalia</taxon>
        <taxon>Eutheria</taxon>
        <taxon>Laurasiatheria</taxon>
        <taxon>Chiroptera</taxon>
        <taxon>Yangochiroptera</taxon>
        <taxon>Phyllostomidae</taxon>
        <taxon>Phyllostominae</taxon>
        <taxon>Phyllostomus</taxon>
    </lineage>
</organism>